<dbReference type="AlphaFoldDB" id="A0A8J5K7Y3"/>
<feature type="non-terminal residue" evidence="1">
    <location>
        <position position="1"/>
    </location>
</feature>
<organism evidence="1 2">
    <name type="scientific">Homarus americanus</name>
    <name type="common">American lobster</name>
    <dbReference type="NCBI Taxonomy" id="6706"/>
    <lineage>
        <taxon>Eukaryota</taxon>
        <taxon>Metazoa</taxon>
        <taxon>Ecdysozoa</taxon>
        <taxon>Arthropoda</taxon>
        <taxon>Crustacea</taxon>
        <taxon>Multicrustacea</taxon>
        <taxon>Malacostraca</taxon>
        <taxon>Eumalacostraca</taxon>
        <taxon>Eucarida</taxon>
        <taxon>Decapoda</taxon>
        <taxon>Pleocyemata</taxon>
        <taxon>Astacidea</taxon>
        <taxon>Nephropoidea</taxon>
        <taxon>Nephropidae</taxon>
        <taxon>Homarus</taxon>
    </lineage>
</organism>
<evidence type="ECO:0000313" key="2">
    <source>
        <dbReference type="Proteomes" id="UP000747542"/>
    </source>
</evidence>
<dbReference type="Proteomes" id="UP000747542">
    <property type="component" value="Unassembled WGS sequence"/>
</dbReference>
<protein>
    <submittedName>
        <fullName evidence="1">Uncharacterized protein</fullName>
    </submittedName>
</protein>
<sequence length="112" mass="12216">DECDLIRVNDIKTAVEVKPIPALCTTQEEAGCSYTVFMLPILVDTVINSPDTDVLVVAVAFCMDIDAELYFHTGKGDNMRTIALCQIFGHFGGEVCEAFFHCVTGCDSVSME</sequence>
<comment type="caution">
    <text evidence="1">The sequence shown here is derived from an EMBL/GenBank/DDBJ whole genome shotgun (WGS) entry which is preliminary data.</text>
</comment>
<accession>A0A8J5K7Y3</accession>
<evidence type="ECO:0000313" key="1">
    <source>
        <dbReference type="EMBL" id="KAG7171390.1"/>
    </source>
</evidence>
<name>A0A8J5K7Y3_HOMAM</name>
<dbReference type="EMBL" id="JAHLQT010012282">
    <property type="protein sequence ID" value="KAG7171390.1"/>
    <property type="molecule type" value="Genomic_DNA"/>
</dbReference>
<reference evidence="1" key="1">
    <citation type="journal article" date="2021" name="Sci. Adv.">
        <title>The American lobster genome reveals insights on longevity, neural, and immune adaptations.</title>
        <authorList>
            <person name="Polinski J.M."/>
            <person name="Zimin A.V."/>
            <person name="Clark K.F."/>
            <person name="Kohn A.B."/>
            <person name="Sadowski N."/>
            <person name="Timp W."/>
            <person name="Ptitsyn A."/>
            <person name="Khanna P."/>
            <person name="Romanova D.Y."/>
            <person name="Williams P."/>
            <person name="Greenwood S.J."/>
            <person name="Moroz L.L."/>
            <person name="Walt D.R."/>
            <person name="Bodnar A.G."/>
        </authorList>
    </citation>
    <scope>NUCLEOTIDE SEQUENCE</scope>
    <source>
        <strain evidence="1">GMGI-L3</strain>
    </source>
</reference>
<proteinExistence type="predicted"/>
<gene>
    <name evidence="1" type="ORF">Hamer_G028249</name>
</gene>
<keyword evidence="2" id="KW-1185">Reference proteome</keyword>